<keyword evidence="1" id="KW-0805">Transcription regulation</keyword>
<dbReference type="KEGG" id="thas:C6Y53_11700"/>
<evidence type="ECO:0000259" key="6">
    <source>
        <dbReference type="PROSITE" id="PS50977"/>
    </source>
</evidence>
<keyword evidence="3" id="KW-0804">Transcription</keyword>
<dbReference type="PROSITE" id="PS50977">
    <property type="entry name" value="HTH_TETR_2"/>
    <property type="match status" value="1"/>
</dbReference>
<evidence type="ECO:0000256" key="2">
    <source>
        <dbReference type="ARBA" id="ARBA00023125"/>
    </source>
</evidence>
<dbReference type="PRINTS" id="PR00455">
    <property type="entry name" value="HTHTETR"/>
</dbReference>
<evidence type="ECO:0000256" key="1">
    <source>
        <dbReference type="ARBA" id="ARBA00023015"/>
    </source>
</evidence>
<dbReference type="InterPro" id="IPR050109">
    <property type="entry name" value="HTH-type_TetR-like_transc_reg"/>
</dbReference>
<name>A0A2S0MRA8_9RHOB</name>
<dbReference type="AlphaFoldDB" id="A0A2S0MRA8"/>
<sequence>MGPVQPVMLGKSSMKTDLNRRRTPSQKRARDTIESILAATGDLLDEVGFENLSTNLICKKAGLTPPALYRYFPNKHAIMSELGQRLMAQQNAMMRGIFDGFSADDDLVAVIRHAMEAQLILTENTPGGHWITKALYASPALCAVRTRSHEMATDDLMATVALAFPGLPEDALRKTLRLTVEIGYSVIEFLLDVPETDRDSHLSETAELLAFSLARHQA</sequence>
<dbReference type="Gene3D" id="1.10.357.10">
    <property type="entry name" value="Tetracycline Repressor, domain 2"/>
    <property type="match status" value="1"/>
</dbReference>
<dbReference type="GO" id="GO:0000976">
    <property type="term" value="F:transcription cis-regulatory region binding"/>
    <property type="evidence" value="ECO:0007669"/>
    <property type="project" value="TreeGrafter"/>
</dbReference>
<dbReference type="InterPro" id="IPR009057">
    <property type="entry name" value="Homeodomain-like_sf"/>
</dbReference>
<gene>
    <name evidence="7" type="ORF">C6Y53_11700</name>
</gene>
<dbReference type="PANTHER" id="PTHR30055">
    <property type="entry name" value="HTH-TYPE TRANSCRIPTIONAL REGULATOR RUTR"/>
    <property type="match status" value="1"/>
</dbReference>
<organism evidence="7 8">
    <name type="scientific">Pukyongiella litopenaei</name>
    <dbReference type="NCBI Taxonomy" id="2605946"/>
    <lineage>
        <taxon>Bacteria</taxon>
        <taxon>Pseudomonadati</taxon>
        <taxon>Pseudomonadota</taxon>
        <taxon>Alphaproteobacteria</taxon>
        <taxon>Rhodobacterales</taxon>
        <taxon>Paracoccaceae</taxon>
        <taxon>Pukyongiella</taxon>
    </lineage>
</organism>
<keyword evidence="2 4" id="KW-0238">DNA-binding</keyword>
<protein>
    <submittedName>
        <fullName evidence="7">TetR/AcrR family transcriptional regulator</fullName>
    </submittedName>
</protein>
<reference evidence="8" key="1">
    <citation type="submission" date="2018-03" db="EMBL/GenBank/DDBJ databases">
        <title>Genomic analysis of the strain SH-1 isolated from shrimp intestine.</title>
        <authorList>
            <person name="Kim Y.-S."/>
            <person name="Kim S.-E."/>
            <person name="Kim K.-H."/>
        </authorList>
    </citation>
    <scope>NUCLEOTIDE SEQUENCE [LARGE SCALE GENOMIC DNA]</scope>
    <source>
        <strain evidence="8">SH-1</strain>
    </source>
</reference>
<keyword evidence="8" id="KW-1185">Reference proteome</keyword>
<evidence type="ECO:0000256" key="4">
    <source>
        <dbReference type="PROSITE-ProRule" id="PRU00335"/>
    </source>
</evidence>
<proteinExistence type="predicted"/>
<feature type="DNA-binding region" description="H-T-H motif" evidence="4">
    <location>
        <begin position="53"/>
        <end position="72"/>
    </location>
</feature>
<evidence type="ECO:0000256" key="3">
    <source>
        <dbReference type="ARBA" id="ARBA00023163"/>
    </source>
</evidence>
<dbReference type="PROSITE" id="PS01081">
    <property type="entry name" value="HTH_TETR_1"/>
    <property type="match status" value="1"/>
</dbReference>
<feature type="domain" description="HTH tetR-type" evidence="6">
    <location>
        <begin position="30"/>
        <end position="90"/>
    </location>
</feature>
<dbReference type="PANTHER" id="PTHR30055:SF234">
    <property type="entry name" value="HTH-TYPE TRANSCRIPTIONAL REGULATOR BETI"/>
    <property type="match status" value="1"/>
</dbReference>
<dbReference type="InterPro" id="IPR023772">
    <property type="entry name" value="DNA-bd_HTH_TetR-type_CS"/>
</dbReference>
<dbReference type="GO" id="GO:0003700">
    <property type="term" value="F:DNA-binding transcription factor activity"/>
    <property type="evidence" value="ECO:0007669"/>
    <property type="project" value="TreeGrafter"/>
</dbReference>
<dbReference type="Proteomes" id="UP000237655">
    <property type="component" value="Chromosome"/>
</dbReference>
<dbReference type="Pfam" id="PF00440">
    <property type="entry name" value="TetR_N"/>
    <property type="match status" value="1"/>
</dbReference>
<evidence type="ECO:0000313" key="8">
    <source>
        <dbReference type="Proteomes" id="UP000237655"/>
    </source>
</evidence>
<evidence type="ECO:0000313" key="7">
    <source>
        <dbReference type="EMBL" id="AVO38291.1"/>
    </source>
</evidence>
<dbReference type="InterPro" id="IPR001647">
    <property type="entry name" value="HTH_TetR"/>
</dbReference>
<dbReference type="EMBL" id="CP027665">
    <property type="protein sequence ID" value="AVO38291.1"/>
    <property type="molecule type" value="Genomic_DNA"/>
</dbReference>
<evidence type="ECO:0000256" key="5">
    <source>
        <dbReference type="SAM" id="MobiDB-lite"/>
    </source>
</evidence>
<feature type="region of interest" description="Disordered" evidence="5">
    <location>
        <begin position="1"/>
        <end position="29"/>
    </location>
</feature>
<accession>A0A2S0MRA8</accession>
<dbReference type="SUPFAM" id="SSF46689">
    <property type="entry name" value="Homeodomain-like"/>
    <property type="match status" value="1"/>
</dbReference>